<evidence type="ECO:0000313" key="4">
    <source>
        <dbReference type="Proteomes" id="UP000801428"/>
    </source>
</evidence>
<organism evidence="3 4">
    <name type="scientific">Curvularia kusanoi</name>
    <name type="common">Cochliobolus kusanoi</name>
    <dbReference type="NCBI Taxonomy" id="90978"/>
    <lineage>
        <taxon>Eukaryota</taxon>
        <taxon>Fungi</taxon>
        <taxon>Dikarya</taxon>
        <taxon>Ascomycota</taxon>
        <taxon>Pezizomycotina</taxon>
        <taxon>Dothideomycetes</taxon>
        <taxon>Pleosporomycetidae</taxon>
        <taxon>Pleosporales</taxon>
        <taxon>Pleosporineae</taxon>
        <taxon>Pleosporaceae</taxon>
        <taxon>Curvularia</taxon>
    </lineage>
</organism>
<dbReference type="EMBL" id="SWKU01000018">
    <property type="protein sequence ID" value="KAF2998875.1"/>
    <property type="molecule type" value="Genomic_DNA"/>
</dbReference>
<protein>
    <recommendedName>
        <fullName evidence="2">RSE1/DDB1/CPSF1 first beta-propeller domain-containing protein</fullName>
    </recommendedName>
</protein>
<feature type="compositionally biased region" description="Polar residues" evidence="1">
    <location>
        <begin position="810"/>
        <end position="832"/>
    </location>
</feature>
<dbReference type="OrthoDB" id="20774at2759"/>
<dbReference type="InterPro" id="IPR050358">
    <property type="entry name" value="RSE1/DDB1/CFT1"/>
</dbReference>
<reference evidence="3" key="1">
    <citation type="submission" date="2019-04" db="EMBL/GenBank/DDBJ databases">
        <title>Sequencing of skin fungus with MAO and IRED activity.</title>
        <authorList>
            <person name="Marsaioli A.J."/>
            <person name="Bonatto J.M.C."/>
            <person name="Reis Junior O."/>
        </authorList>
    </citation>
    <scope>NUCLEOTIDE SEQUENCE</scope>
    <source>
        <strain evidence="3">30M1</strain>
    </source>
</reference>
<sequence length="1450" mass="161295">MNHQVQGLVLVDNEWVSRPLDVYQIMAQAQQDDTEMREPPVKPAVKPRIPGYGIFSRTVLPTPLYRFILPANIRHRGSNDVVLVGEDSVRLVEIRDYGRLQNVAVKSDFSGRVLAARVLGSSGEDRDIGSGASLLPDSKIASTDGFSQREDGEQCTPPEVVVLTLTSRTLMFLWTQRSATKVDVFRHKTIKLPASSSRFDRLGQYLAVDPKRRAMAVGAYEGRFILYKTRSMQTWRGELHSDVDSTPIEDERIVSIEGRIMHMDFLTSADGMDDYHVVLLFVIAHQGLTKLTCFDWDCRYDLSTVTARTERVSVDLDDQNPSVLVTLARSPDFLLIFDTHVSVYKDVLSGAPQRLVIPIPDHITALIHPGDSVHRPLWVRWDRAPRISDYSKECFYIAREDGRIMYLEIGPAGGVDMDDAGEWPYRIDTAFACLSIGNAESPHSVPDIIMTGAAGNDAFLCKVGAWPMEYSYATQYPTMNQFTYVESMPNWTPVTGLCVTEFPRAKEFHGRERSAIFVSNGLAPYGKVSELRYGLRAAIDHAAGGMDGCTGLWILHYGSQTVELDGKRARQHYVYVLLSLPPETLLFRLIRTQPDVRGDFPGSWDDGVWDITQLPTEDEPVDDGIARDEETISACLLSDQHSIQITRQNAQLLNLPTLALSSKFDFPTPVLLAASSHGCPYIAFAFKDDGDTYLDVLSILEDGTFAKYDGMHSRHPLSADPTCIELFDISGQTHVFVGTFDSKVWLFQVSSARGLSQVFRSTLDAIPSERSRTLCEGAAILTLDGSETIVCATRNGLLLSQDIRVINPQPAESPTATGQNMSGSVPTPRSPPSWNITRMGSMSAHIYPSSIDPATAFVSCGSEFCQIRLFEGKPGTIRVDSIWLTDRSDPGYLQRPVTAAYQLPRMAAVDARIGRDLGGFLFVVSGKEMLCTQIDVDMHITPRERDARQLSEHILQPLPRNIITGAKPTYTAYLTLPRKLLVATIEVKEECAPPDGYRTIHSSLNLVGMHDEGNSREDGVKQEEGVELTKSSVIAQYTLNNAERVYSVADWAYEDDRGKKYNLIIVGTGIREGPGKESGRKLIFNLGQRGSRLSLQKESSYSHPVYCVAMFDGRATVSVIGKDLYFDEFDASLGRWFNRGVKGLPSPGIHVTVSRTTVYVSTLQHSLLCYEVTRRLDSSKVDIEQLFTDSRERSLTHHLVLQNDDLEHNPLTVDESLVLVTDKKTAAVSGLYSTGESTLKGAANTIFEACLPRTVIRLQRGNIRPPWRRPFRLAGYSQKDSGILVDNIIGACSDGTIYSFAIIAEPARHVLRLLQNIIELKQQRSVTNRFTVVKHRSSDIFNVLMNGADGAQDHEIRARNVDPRYEERGAVGSRHSHIDGDLLARYFQEGGDLKDLVVQGVDEDVSSLFVELAGLLLPQGSYHMRGRGATWDEVVLAVKEWLDEVLMPLL</sequence>
<evidence type="ECO:0000259" key="2">
    <source>
        <dbReference type="Pfam" id="PF10433"/>
    </source>
</evidence>
<evidence type="ECO:0000313" key="3">
    <source>
        <dbReference type="EMBL" id="KAF2998875.1"/>
    </source>
</evidence>
<name>A0A9P4T9M4_CURKU</name>
<comment type="caution">
    <text evidence="3">The sequence shown here is derived from an EMBL/GenBank/DDBJ whole genome shotgun (WGS) entry which is preliminary data.</text>
</comment>
<dbReference type="Gene3D" id="2.130.10.10">
    <property type="entry name" value="YVTN repeat-like/Quinoprotein amine dehydrogenase"/>
    <property type="match status" value="3"/>
</dbReference>
<dbReference type="InterPro" id="IPR015943">
    <property type="entry name" value="WD40/YVTN_repeat-like_dom_sf"/>
</dbReference>
<dbReference type="GO" id="GO:0005634">
    <property type="term" value="C:nucleus"/>
    <property type="evidence" value="ECO:0007669"/>
    <property type="project" value="UniProtKB-SubCell"/>
</dbReference>
<accession>A0A9P4T9M4</accession>
<dbReference type="PANTHER" id="PTHR10644">
    <property type="entry name" value="DNA REPAIR/RNA PROCESSING CPSF FAMILY"/>
    <property type="match status" value="1"/>
</dbReference>
<keyword evidence="4" id="KW-1185">Reference proteome</keyword>
<feature type="domain" description="RSE1/DDB1/CPSF1 first beta-propeller" evidence="2">
    <location>
        <begin position="66"/>
        <end position="412"/>
    </location>
</feature>
<dbReference type="InterPro" id="IPR018846">
    <property type="entry name" value="Beta-prop_RSE1/DDB1/CPSF1_1st"/>
</dbReference>
<feature type="region of interest" description="Disordered" evidence="1">
    <location>
        <begin position="809"/>
        <end position="832"/>
    </location>
</feature>
<dbReference type="Proteomes" id="UP000801428">
    <property type="component" value="Unassembled WGS sequence"/>
</dbReference>
<dbReference type="Pfam" id="PF10433">
    <property type="entry name" value="Beta-prop_RSE1_1st"/>
    <property type="match status" value="1"/>
</dbReference>
<evidence type="ECO:0000256" key="1">
    <source>
        <dbReference type="SAM" id="MobiDB-lite"/>
    </source>
</evidence>
<gene>
    <name evidence="3" type="ORF">E8E13_004422</name>
</gene>
<dbReference type="GO" id="GO:0003676">
    <property type="term" value="F:nucleic acid binding"/>
    <property type="evidence" value="ECO:0007669"/>
    <property type="project" value="InterPro"/>
</dbReference>
<proteinExistence type="predicted"/>